<evidence type="ECO:0000313" key="5">
    <source>
        <dbReference type="EMBL" id="OXL16198.1"/>
    </source>
</evidence>
<dbReference type="PANTHER" id="PTHR43300:SF7">
    <property type="entry name" value="UDP-N-ACETYLBACILLOSAMINE N-ACETYLTRANSFERASE"/>
    <property type="match status" value="1"/>
</dbReference>
<evidence type="ECO:0000313" key="6">
    <source>
        <dbReference type="Proteomes" id="UP000215188"/>
    </source>
</evidence>
<evidence type="ECO:0000256" key="1">
    <source>
        <dbReference type="ARBA" id="ARBA00007274"/>
    </source>
</evidence>
<evidence type="ECO:0000256" key="3">
    <source>
        <dbReference type="ARBA" id="ARBA00023315"/>
    </source>
</evidence>
<dbReference type="InterPro" id="IPR050179">
    <property type="entry name" value="Trans_hexapeptide_repeat"/>
</dbReference>
<comment type="similarity">
    <text evidence="1">Belongs to the transferase hexapeptide repeat family.</text>
</comment>
<reference evidence="5 6" key="1">
    <citation type="submission" date="2017-06" db="EMBL/GenBank/DDBJ databases">
        <title>Reclassification of a Polynucleobacter cosmopolitanus strain isolated from tropical Lake Victoria as Polynucleobacter victoriensis comb. nov.</title>
        <authorList>
            <person name="Hahn M.W."/>
        </authorList>
    </citation>
    <scope>NUCLEOTIDE SEQUENCE [LARGE SCALE GENOMIC DNA]</scope>
    <source>
        <strain evidence="5 6">MWH-MoIso2</strain>
    </source>
</reference>
<dbReference type="RefSeq" id="WP_089515226.1">
    <property type="nucleotide sequence ID" value="NZ_NJGG01000001.1"/>
</dbReference>
<dbReference type="Proteomes" id="UP000215188">
    <property type="component" value="Unassembled WGS sequence"/>
</dbReference>
<protein>
    <recommendedName>
        <fullName evidence="4">Mannose-1-phosphate guanyltransferase C-terminal domain-containing protein</fullName>
    </recommendedName>
</protein>
<accession>A0A229FXB5</accession>
<dbReference type="Gene3D" id="2.160.10.10">
    <property type="entry name" value="Hexapeptide repeat proteins"/>
    <property type="match status" value="2"/>
</dbReference>
<dbReference type="InterPro" id="IPR056729">
    <property type="entry name" value="GMPPB_C"/>
</dbReference>
<dbReference type="SUPFAM" id="SSF51161">
    <property type="entry name" value="Trimeric LpxA-like enzymes"/>
    <property type="match status" value="1"/>
</dbReference>
<proteinExistence type="inferred from homology"/>
<gene>
    <name evidence="5" type="ORF">AOC33_03735</name>
</gene>
<feature type="domain" description="Mannose-1-phosphate guanyltransferase C-terminal" evidence="4">
    <location>
        <begin position="118"/>
        <end position="182"/>
    </location>
</feature>
<dbReference type="EMBL" id="NJGG01000001">
    <property type="protein sequence ID" value="OXL16198.1"/>
    <property type="molecule type" value="Genomic_DNA"/>
</dbReference>
<dbReference type="Pfam" id="PF25087">
    <property type="entry name" value="GMPPB_C"/>
    <property type="match status" value="1"/>
</dbReference>
<dbReference type="PANTHER" id="PTHR43300">
    <property type="entry name" value="ACETYLTRANSFERASE"/>
    <property type="match status" value="1"/>
</dbReference>
<evidence type="ECO:0000259" key="4">
    <source>
        <dbReference type="Pfam" id="PF25087"/>
    </source>
</evidence>
<keyword evidence="3" id="KW-0012">Acyltransferase</keyword>
<keyword evidence="6" id="KW-1185">Reference proteome</keyword>
<keyword evidence="3" id="KW-0808">Transferase</keyword>
<organism evidence="5 6">
    <name type="scientific">Polynucleobacter cosmopolitanus</name>
    <dbReference type="NCBI Taxonomy" id="351345"/>
    <lineage>
        <taxon>Bacteria</taxon>
        <taxon>Pseudomonadati</taxon>
        <taxon>Pseudomonadota</taxon>
        <taxon>Betaproteobacteria</taxon>
        <taxon>Burkholderiales</taxon>
        <taxon>Burkholderiaceae</taxon>
        <taxon>Polynucleobacter</taxon>
    </lineage>
</organism>
<dbReference type="AlphaFoldDB" id="A0A229FXB5"/>
<sequence>MKNYLISNPYLLPAFLDDIEQSNGKIIELKSDDGFNFDLSQIAFSGEDDNYLISNGNFSNQARLTLFAKLMECGVRLKPLICSKALCSPGVKIGMASVIYSNVLIDSNVSIGFNSIVAPNVMIEHEVKIGNHCFIGPNVILEQGVVIGNNVYIHGNCRITKEVKIERDVVINDSYVVIRELVKTGMILDSDIGDFVRILR</sequence>
<evidence type="ECO:0000256" key="2">
    <source>
        <dbReference type="ARBA" id="ARBA00022737"/>
    </source>
</evidence>
<keyword evidence="2" id="KW-0677">Repeat</keyword>
<dbReference type="OrthoDB" id="272049at2"/>
<dbReference type="InterPro" id="IPR011004">
    <property type="entry name" value="Trimer_LpxA-like_sf"/>
</dbReference>
<comment type="caution">
    <text evidence="5">The sequence shown here is derived from an EMBL/GenBank/DDBJ whole genome shotgun (WGS) entry which is preliminary data.</text>
</comment>
<name>A0A229FXB5_9BURK</name>